<evidence type="ECO:0000259" key="1">
    <source>
        <dbReference type="Pfam" id="PF13532"/>
    </source>
</evidence>
<comment type="caution">
    <text evidence="2">The sequence shown here is derived from an EMBL/GenBank/DDBJ whole genome shotgun (WGS) entry which is preliminary data.</text>
</comment>
<reference evidence="2 3" key="1">
    <citation type="submission" date="2016-03" db="EMBL/GenBank/DDBJ databases">
        <title>Choanephora cucurbitarum.</title>
        <authorList>
            <person name="Min B."/>
            <person name="Park H."/>
            <person name="Park J.-H."/>
            <person name="Shin H.-D."/>
            <person name="Choi I.-G."/>
        </authorList>
    </citation>
    <scope>NUCLEOTIDE SEQUENCE [LARGE SCALE GENOMIC DNA]</scope>
    <source>
        <strain evidence="2 3">KUS-F28377</strain>
    </source>
</reference>
<dbReference type="InterPro" id="IPR037151">
    <property type="entry name" value="AlkB-like_sf"/>
</dbReference>
<evidence type="ECO:0000313" key="3">
    <source>
        <dbReference type="Proteomes" id="UP000093000"/>
    </source>
</evidence>
<protein>
    <submittedName>
        <fullName evidence="2">Uncharacterized protein P8A3.02c</fullName>
    </submittedName>
</protein>
<accession>A0A1C7NIN1</accession>
<dbReference type="Pfam" id="PF13532">
    <property type="entry name" value="2OG-FeII_Oxy_2"/>
    <property type="match status" value="1"/>
</dbReference>
<dbReference type="InterPro" id="IPR027450">
    <property type="entry name" value="AlkB-like"/>
</dbReference>
<evidence type="ECO:0000313" key="2">
    <source>
        <dbReference type="EMBL" id="OBZ88386.1"/>
    </source>
</evidence>
<keyword evidence="3" id="KW-1185">Reference proteome</keyword>
<sequence>MTEYDWVDLFGSEEESEPESENVITFDFIPGLKLIREGLKHDEQMALVNALIENDYFSGPDSNQVMLFGNLPDYLSWISSWLIEHYPTLFPTHISQRQPLFDQSILNIDCLQSFVSIGEGILSHVDLLRFEDGILIISLLSSCVMKMRSTEHDKSVDVLLRPGDVLALFGEARYKWEHGIEETERDFFEGEWLERGTRISVTLRKLVNTSQEHMISGTRS</sequence>
<dbReference type="PANTHER" id="PTHR21052">
    <property type="entry name" value="SPERMATOGENESIS ASSOCIATED 11-RELATED"/>
    <property type="match status" value="1"/>
</dbReference>
<proteinExistence type="predicted"/>
<feature type="domain" description="Alpha-ketoglutarate-dependent dioxygenase AlkB-like" evidence="1">
    <location>
        <begin position="122"/>
        <end position="204"/>
    </location>
</feature>
<dbReference type="GO" id="GO:0006631">
    <property type="term" value="P:fatty acid metabolic process"/>
    <property type="evidence" value="ECO:0007669"/>
    <property type="project" value="TreeGrafter"/>
</dbReference>
<dbReference type="Gene3D" id="2.60.120.590">
    <property type="entry name" value="Alpha-ketoglutarate-dependent dioxygenase AlkB-like"/>
    <property type="match status" value="1"/>
</dbReference>
<dbReference type="InterPro" id="IPR032870">
    <property type="entry name" value="ALKBH7-like"/>
</dbReference>
<dbReference type="PANTHER" id="PTHR21052:SF0">
    <property type="entry name" value="ALPHA-KETOGLUTARATE-DEPENDENT DIOXYGENASE ALKB HOMOLOG 7, MITOCHONDRIAL"/>
    <property type="match status" value="1"/>
</dbReference>
<dbReference type="AlphaFoldDB" id="A0A1C7NIN1"/>
<organism evidence="2 3">
    <name type="scientific">Choanephora cucurbitarum</name>
    <dbReference type="NCBI Taxonomy" id="101091"/>
    <lineage>
        <taxon>Eukaryota</taxon>
        <taxon>Fungi</taxon>
        <taxon>Fungi incertae sedis</taxon>
        <taxon>Mucoromycota</taxon>
        <taxon>Mucoromycotina</taxon>
        <taxon>Mucoromycetes</taxon>
        <taxon>Mucorales</taxon>
        <taxon>Mucorineae</taxon>
        <taxon>Choanephoraceae</taxon>
        <taxon>Choanephoroideae</taxon>
        <taxon>Choanephora</taxon>
    </lineage>
</organism>
<dbReference type="EMBL" id="LUGH01000156">
    <property type="protein sequence ID" value="OBZ88386.1"/>
    <property type="molecule type" value="Genomic_DNA"/>
</dbReference>
<dbReference type="SUPFAM" id="SSF51197">
    <property type="entry name" value="Clavaminate synthase-like"/>
    <property type="match status" value="1"/>
</dbReference>
<dbReference type="FunCoup" id="A0A1C7NIN1">
    <property type="interactions" value="21"/>
</dbReference>
<name>A0A1C7NIN1_9FUNG</name>
<dbReference type="InParanoid" id="A0A1C7NIN1"/>
<dbReference type="GO" id="GO:0005759">
    <property type="term" value="C:mitochondrial matrix"/>
    <property type="evidence" value="ECO:0007669"/>
    <property type="project" value="TreeGrafter"/>
</dbReference>
<dbReference type="Proteomes" id="UP000093000">
    <property type="component" value="Unassembled WGS sequence"/>
</dbReference>
<gene>
    <name evidence="2" type="ORF">A0J61_03573</name>
</gene>
<dbReference type="OrthoDB" id="412814at2759"/>
<dbReference type="GO" id="GO:0006974">
    <property type="term" value="P:DNA damage response"/>
    <property type="evidence" value="ECO:0007669"/>
    <property type="project" value="InterPro"/>
</dbReference>